<evidence type="ECO:0000256" key="1">
    <source>
        <dbReference type="SAM" id="MobiDB-lite"/>
    </source>
</evidence>
<dbReference type="Proteomes" id="UP001174208">
    <property type="component" value="Unassembled WGS sequence"/>
</dbReference>
<gene>
    <name evidence="2" type="ORF">P5G50_18355</name>
</gene>
<comment type="caution">
    <text evidence="2">The sequence shown here is derived from an EMBL/GenBank/DDBJ whole genome shotgun (WGS) entry which is preliminary data.</text>
</comment>
<sequence>MAELKSTVHVYDEHGVPQIFGPGDTVPAWAQKLITNPNAWAGESRPIKAAPAADKPAEVKPPSEVPPKSGPRATVDAWLSYAAAHQVAVEDDATRKDIIAALDAAGVPTE</sequence>
<accession>A0ABT8KG19</accession>
<evidence type="ECO:0000313" key="2">
    <source>
        <dbReference type="EMBL" id="MDN4616414.1"/>
    </source>
</evidence>
<evidence type="ECO:0000313" key="3">
    <source>
        <dbReference type="Proteomes" id="UP001174208"/>
    </source>
</evidence>
<protein>
    <recommendedName>
        <fullName evidence="4">Lsr2 protein</fullName>
    </recommendedName>
</protein>
<reference evidence="2" key="1">
    <citation type="submission" date="2023-06" db="EMBL/GenBank/DDBJ databases">
        <title>MT1 and MT2 Draft Genomes of Novel Species.</title>
        <authorList>
            <person name="Venkateswaran K."/>
        </authorList>
    </citation>
    <scope>NUCLEOTIDE SEQUENCE</scope>
    <source>
        <strain evidence="2">F6_8S_P_1B</strain>
    </source>
</reference>
<dbReference type="RefSeq" id="WP_301209593.1">
    <property type="nucleotide sequence ID" value="NZ_JAROCF010000002.1"/>
</dbReference>
<evidence type="ECO:0008006" key="4">
    <source>
        <dbReference type="Google" id="ProtNLM"/>
    </source>
</evidence>
<organism evidence="2 3">
    <name type="scientific">Leifsonia williamsii</name>
    <dbReference type="NCBI Taxonomy" id="3035919"/>
    <lineage>
        <taxon>Bacteria</taxon>
        <taxon>Bacillati</taxon>
        <taxon>Actinomycetota</taxon>
        <taxon>Actinomycetes</taxon>
        <taxon>Micrococcales</taxon>
        <taxon>Microbacteriaceae</taxon>
        <taxon>Leifsonia</taxon>
    </lineage>
</organism>
<keyword evidence="3" id="KW-1185">Reference proteome</keyword>
<feature type="region of interest" description="Disordered" evidence="1">
    <location>
        <begin position="40"/>
        <end position="71"/>
    </location>
</feature>
<name>A0ABT8KG19_9MICO</name>
<dbReference type="EMBL" id="JAROCF010000002">
    <property type="protein sequence ID" value="MDN4616414.1"/>
    <property type="molecule type" value="Genomic_DNA"/>
</dbReference>
<proteinExistence type="predicted"/>